<proteinExistence type="predicted"/>
<dbReference type="SUPFAM" id="SSF48403">
    <property type="entry name" value="Ankyrin repeat"/>
    <property type="match status" value="1"/>
</dbReference>
<evidence type="ECO:0000256" key="2">
    <source>
        <dbReference type="ARBA" id="ARBA00023043"/>
    </source>
</evidence>
<dbReference type="Proteomes" id="UP001430193">
    <property type="component" value="Unassembled WGS sequence"/>
</dbReference>
<evidence type="ECO:0000256" key="3">
    <source>
        <dbReference type="PROSITE-ProRule" id="PRU00023"/>
    </source>
</evidence>
<evidence type="ECO:0000256" key="1">
    <source>
        <dbReference type="ARBA" id="ARBA00022737"/>
    </source>
</evidence>
<reference evidence="5" key="1">
    <citation type="submission" date="2020-10" db="EMBL/GenBank/DDBJ databases">
        <title>Phylogeny of dyella-like bacteria.</title>
        <authorList>
            <person name="Fu J."/>
        </authorList>
    </citation>
    <scope>NUCLEOTIDE SEQUENCE</scope>
    <source>
        <strain evidence="5">DHON07</strain>
    </source>
</reference>
<dbReference type="PANTHER" id="PTHR24201:SF16">
    <property type="entry name" value="ANKYRIN-1-LIKE-RELATED"/>
    <property type="match status" value="1"/>
</dbReference>
<name>A0ABS2KEB5_9GAMM</name>
<dbReference type="InterPro" id="IPR002110">
    <property type="entry name" value="Ankyrin_rpt"/>
</dbReference>
<evidence type="ECO:0000313" key="6">
    <source>
        <dbReference type="Proteomes" id="UP001430193"/>
    </source>
</evidence>
<dbReference type="PROSITE" id="PS50088">
    <property type="entry name" value="ANK_REPEAT"/>
    <property type="match status" value="1"/>
</dbReference>
<dbReference type="PANTHER" id="PTHR24201">
    <property type="entry name" value="ANK_REP_REGION DOMAIN-CONTAINING PROTEIN"/>
    <property type="match status" value="1"/>
</dbReference>
<sequence>MERHSLAARIAEKDGSDTGCRSRASDQIKRSRCMTKTKKKSLPKDIEQLLELGDVAELKAVFDTCDVNARGGFAKQTTLAFDNCPDELAAWLVLQGADLLAADTWGFTPLHARARSRRSSIGVLLDLGADIHSDTSSLGTPLHCAASSYHVDNVRLLVNWGAEIDRPNKQGLTALELALSRCNNADLERMAKFGECLLELGAKRTARMQELVEAIGKRFEFHRSGFNPDLIDAASTGLDKLYDLFSVQPVERRVMHDSKSPIRVKSNTWQEQHQELWELLVPSNGHAMTAQGEAIRITGRIFREIHHNGGNNWDTDFKKMADAFLQIVQRGHALPPDDIEQTRSLVAAVKRKSGDPERLAQLAVSWVLLNPAPMNMEAPSYSR</sequence>
<protein>
    <submittedName>
        <fullName evidence="5">Ankyrin repeat domain-containing protein</fullName>
    </submittedName>
</protein>
<evidence type="ECO:0000313" key="5">
    <source>
        <dbReference type="EMBL" id="MBM7129517.1"/>
    </source>
</evidence>
<organism evidence="5 6">
    <name type="scientific">Dyella mobilis</name>
    <dbReference type="NCBI Taxonomy" id="1849582"/>
    <lineage>
        <taxon>Bacteria</taxon>
        <taxon>Pseudomonadati</taxon>
        <taxon>Pseudomonadota</taxon>
        <taxon>Gammaproteobacteria</taxon>
        <taxon>Lysobacterales</taxon>
        <taxon>Rhodanobacteraceae</taxon>
        <taxon>Dyella</taxon>
    </lineage>
</organism>
<gene>
    <name evidence="5" type="ORF">ISS99_08275</name>
</gene>
<keyword evidence="1" id="KW-0677">Repeat</keyword>
<dbReference type="Gene3D" id="1.25.40.20">
    <property type="entry name" value="Ankyrin repeat-containing domain"/>
    <property type="match status" value="1"/>
</dbReference>
<accession>A0ABS2KEB5</accession>
<feature type="compositionally biased region" description="Basic and acidic residues" evidence="4">
    <location>
        <begin position="1"/>
        <end position="16"/>
    </location>
</feature>
<comment type="caution">
    <text evidence="5">The sequence shown here is derived from an EMBL/GenBank/DDBJ whole genome shotgun (WGS) entry which is preliminary data.</text>
</comment>
<dbReference type="Pfam" id="PF12796">
    <property type="entry name" value="Ank_2"/>
    <property type="match status" value="1"/>
</dbReference>
<feature type="region of interest" description="Disordered" evidence="4">
    <location>
        <begin position="1"/>
        <end position="25"/>
    </location>
</feature>
<evidence type="ECO:0000256" key="4">
    <source>
        <dbReference type="SAM" id="MobiDB-lite"/>
    </source>
</evidence>
<dbReference type="PROSITE" id="PS50297">
    <property type="entry name" value="ANK_REP_REGION"/>
    <property type="match status" value="1"/>
</dbReference>
<dbReference type="InterPro" id="IPR050776">
    <property type="entry name" value="Ank_Repeat/CDKN_Inhibitor"/>
</dbReference>
<keyword evidence="6" id="KW-1185">Reference proteome</keyword>
<dbReference type="InterPro" id="IPR036770">
    <property type="entry name" value="Ankyrin_rpt-contain_sf"/>
</dbReference>
<keyword evidence="2 3" id="KW-0040">ANK repeat</keyword>
<feature type="repeat" description="ANK" evidence="3">
    <location>
        <begin position="137"/>
        <end position="169"/>
    </location>
</feature>
<dbReference type="EMBL" id="JADIKF010000038">
    <property type="protein sequence ID" value="MBM7129517.1"/>
    <property type="molecule type" value="Genomic_DNA"/>
</dbReference>